<evidence type="ECO:0000313" key="1">
    <source>
        <dbReference type="Proteomes" id="UP000504609"/>
    </source>
</evidence>
<reference evidence="2" key="1">
    <citation type="submission" date="2025-08" db="UniProtKB">
        <authorList>
            <consortium name="RefSeq"/>
        </authorList>
    </citation>
    <scope>IDENTIFICATION</scope>
    <source>
        <tissue evidence="2">Young leaves</tissue>
    </source>
</reference>
<proteinExistence type="predicted"/>
<dbReference type="RefSeq" id="XP_022925761.1">
    <property type="nucleotide sequence ID" value="XM_023069993.1"/>
</dbReference>
<dbReference type="GeneID" id="111433073"/>
<dbReference type="KEGG" id="cmos:111433073"/>
<evidence type="ECO:0000313" key="2">
    <source>
        <dbReference type="RefSeq" id="XP_022925761.1"/>
    </source>
</evidence>
<name>A0A6J1ED31_CUCMO</name>
<accession>A0A6J1ED31</accession>
<protein>
    <submittedName>
        <fullName evidence="2">Uncharacterized protein LOC111433073 isoform X1</fullName>
    </submittedName>
</protein>
<organism evidence="1 2">
    <name type="scientific">Cucurbita moschata</name>
    <name type="common">Winter crookneck squash</name>
    <name type="synonym">Cucurbita pepo var. moschata</name>
    <dbReference type="NCBI Taxonomy" id="3662"/>
    <lineage>
        <taxon>Eukaryota</taxon>
        <taxon>Viridiplantae</taxon>
        <taxon>Streptophyta</taxon>
        <taxon>Embryophyta</taxon>
        <taxon>Tracheophyta</taxon>
        <taxon>Spermatophyta</taxon>
        <taxon>Magnoliopsida</taxon>
        <taxon>eudicotyledons</taxon>
        <taxon>Gunneridae</taxon>
        <taxon>Pentapetalae</taxon>
        <taxon>rosids</taxon>
        <taxon>fabids</taxon>
        <taxon>Cucurbitales</taxon>
        <taxon>Cucurbitaceae</taxon>
        <taxon>Cucurbiteae</taxon>
        <taxon>Cucurbita</taxon>
    </lineage>
</organism>
<gene>
    <name evidence="2" type="primary">LOC111433073</name>
</gene>
<dbReference type="AlphaFoldDB" id="A0A6J1ED31"/>
<keyword evidence="1" id="KW-1185">Reference proteome</keyword>
<dbReference type="Proteomes" id="UP000504609">
    <property type="component" value="Unplaced"/>
</dbReference>
<sequence>MKLKFMNRELYHLQAFTSNFTFAIQLLCTQFSFLHLNMGQNSNGLDWLMNVFKKMEDRCLEMCDVLEKEVLKYVEGQLNSVDINEDHFQQPRLDVGEDQSPEKAYCANQNASSSVAFGNVPGEHLVKTEDGKTIQASKKQNHLIIEPNHFSANQKVCGDHEIENKNAKANISWPSRKQSQKPNAITDEILKCSPSTRQNDEFPDWEIV</sequence>